<dbReference type="PANTHER" id="PTHR46796:SF6">
    <property type="entry name" value="ARAC SUBFAMILY"/>
    <property type="match status" value="1"/>
</dbReference>
<accession>A0ABY5UA87</accession>
<dbReference type="InterPro" id="IPR018060">
    <property type="entry name" value="HTH_AraC"/>
</dbReference>
<keyword evidence="6" id="KW-1185">Reference proteome</keyword>
<dbReference type="InterPro" id="IPR009057">
    <property type="entry name" value="Homeodomain-like_sf"/>
</dbReference>
<dbReference type="InterPro" id="IPR050204">
    <property type="entry name" value="AraC_XylS_family_regulators"/>
</dbReference>
<dbReference type="RefSeq" id="WP_259697916.1">
    <property type="nucleotide sequence ID" value="NZ_CP099967.1"/>
</dbReference>
<evidence type="ECO:0000259" key="4">
    <source>
        <dbReference type="PROSITE" id="PS01124"/>
    </source>
</evidence>
<dbReference type="Proteomes" id="UP001058739">
    <property type="component" value="Chromosome 01"/>
</dbReference>
<dbReference type="PANTHER" id="PTHR46796">
    <property type="entry name" value="HTH-TYPE TRANSCRIPTIONAL ACTIVATOR RHAS-RELATED"/>
    <property type="match status" value="1"/>
</dbReference>
<evidence type="ECO:0000256" key="3">
    <source>
        <dbReference type="ARBA" id="ARBA00023163"/>
    </source>
</evidence>
<organism evidence="5 6">
    <name type="scientific">Brucella pseudintermedia</name>
    <dbReference type="NCBI Taxonomy" id="370111"/>
    <lineage>
        <taxon>Bacteria</taxon>
        <taxon>Pseudomonadati</taxon>
        <taxon>Pseudomonadota</taxon>
        <taxon>Alphaproteobacteria</taxon>
        <taxon>Hyphomicrobiales</taxon>
        <taxon>Brucellaceae</taxon>
        <taxon>Brucella/Ochrobactrum group</taxon>
        <taxon>Brucella</taxon>
    </lineage>
</organism>
<keyword evidence="3" id="KW-0804">Transcription</keyword>
<dbReference type="Pfam" id="PF14525">
    <property type="entry name" value="AraC_binding_2"/>
    <property type="match status" value="1"/>
</dbReference>
<dbReference type="EMBL" id="CP099967">
    <property type="protein sequence ID" value="UWL60251.1"/>
    <property type="molecule type" value="Genomic_DNA"/>
</dbReference>
<dbReference type="PROSITE" id="PS01124">
    <property type="entry name" value="HTH_ARAC_FAMILY_2"/>
    <property type="match status" value="1"/>
</dbReference>
<keyword evidence="1" id="KW-0805">Transcription regulation</keyword>
<evidence type="ECO:0000256" key="2">
    <source>
        <dbReference type="ARBA" id="ARBA00023125"/>
    </source>
</evidence>
<sequence length="340" mass="37330">MSNNLSISTDMIEDGLRNEFWRAVIKPMYEIKAENDDYQLSGSIVVRALGSIQIGITSFNSQRYTRTRKLIAEGGLDHYVLQLITGGNLNGAFNGVDVEAKQGDIVVIDLSQTVESRVSSGSRITVVIPREELERTVGWRNLHGLVMPADAPMTCLLFSYLRNLQSVSGVLDRAEAQAALDAMFMLLGAGINGAEGGVIESLPANLPIRKRILAYIDEKLSDPLLGPHSITQNLRISRSGLYRTFERDGGVARIIRDKRLDRACRILADERGRHISSKEIAYRCGFHDGAQFTKAFKARFGMSPKEARASAKALLASDADDFGCAARGSRNAVKRGILML</sequence>
<evidence type="ECO:0000313" key="6">
    <source>
        <dbReference type="Proteomes" id="UP001058739"/>
    </source>
</evidence>
<evidence type="ECO:0000313" key="5">
    <source>
        <dbReference type="EMBL" id="UWL60251.1"/>
    </source>
</evidence>
<reference evidence="5" key="1">
    <citation type="submission" date="2022-06" db="EMBL/GenBank/DDBJ databases">
        <title>Complete Genome Sequence of Deoxynivalenol-bioadsorption Ochrobactrum pseudintermedium ASAG-D25.</title>
        <authorList>
            <person name="Wang N."/>
        </authorList>
    </citation>
    <scope>NUCLEOTIDE SEQUENCE</scope>
    <source>
        <strain evidence="5">ASAG-D25</strain>
    </source>
</reference>
<dbReference type="Gene3D" id="1.10.10.60">
    <property type="entry name" value="Homeodomain-like"/>
    <property type="match status" value="1"/>
</dbReference>
<protein>
    <submittedName>
        <fullName evidence="5">Helix-turn-helix domain-containing protein</fullName>
    </submittedName>
</protein>
<proteinExistence type="predicted"/>
<dbReference type="Pfam" id="PF12833">
    <property type="entry name" value="HTH_18"/>
    <property type="match status" value="1"/>
</dbReference>
<dbReference type="SMART" id="SM00342">
    <property type="entry name" value="HTH_ARAC"/>
    <property type="match status" value="1"/>
</dbReference>
<gene>
    <name evidence="5" type="ORF">NIK97_00260</name>
</gene>
<evidence type="ECO:0000256" key="1">
    <source>
        <dbReference type="ARBA" id="ARBA00023015"/>
    </source>
</evidence>
<dbReference type="SUPFAM" id="SSF46689">
    <property type="entry name" value="Homeodomain-like"/>
    <property type="match status" value="1"/>
</dbReference>
<keyword evidence="2" id="KW-0238">DNA-binding</keyword>
<name>A0ABY5UA87_9HYPH</name>
<dbReference type="InterPro" id="IPR035418">
    <property type="entry name" value="AraC-bd_2"/>
</dbReference>
<feature type="domain" description="HTH araC/xylS-type" evidence="4">
    <location>
        <begin position="210"/>
        <end position="310"/>
    </location>
</feature>